<keyword evidence="2" id="KW-0472">Membrane</keyword>
<gene>
    <name evidence="3" type="ORF">C8A04DRAFT_12487</name>
</gene>
<reference evidence="3" key="2">
    <citation type="submission" date="2023-05" db="EMBL/GenBank/DDBJ databases">
        <authorList>
            <consortium name="Lawrence Berkeley National Laboratory"/>
            <person name="Steindorff A."/>
            <person name="Hensen N."/>
            <person name="Bonometti L."/>
            <person name="Westerberg I."/>
            <person name="Brannstrom I.O."/>
            <person name="Guillou S."/>
            <person name="Cros-Aarteil S."/>
            <person name="Calhoun S."/>
            <person name="Haridas S."/>
            <person name="Kuo A."/>
            <person name="Mondo S."/>
            <person name="Pangilinan J."/>
            <person name="Riley R."/>
            <person name="Labutti K."/>
            <person name="Andreopoulos B."/>
            <person name="Lipzen A."/>
            <person name="Chen C."/>
            <person name="Yanf M."/>
            <person name="Daum C."/>
            <person name="Ng V."/>
            <person name="Clum A."/>
            <person name="Ohm R."/>
            <person name="Martin F."/>
            <person name="Silar P."/>
            <person name="Natvig D."/>
            <person name="Lalanne C."/>
            <person name="Gautier V."/>
            <person name="Ament-Velasquez S.L."/>
            <person name="Kruys A."/>
            <person name="Hutchinson M.I."/>
            <person name="Powell A.J."/>
            <person name="Barry K."/>
            <person name="Miller A.N."/>
            <person name="Grigoriev I.V."/>
            <person name="Debuchy R."/>
            <person name="Gladieux P."/>
            <person name="Thoren M.H."/>
            <person name="Johannesson H."/>
        </authorList>
    </citation>
    <scope>NUCLEOTIDE SEQUENCE</scope>
    <source>
        <strain evidence="3">CBS 141.50</strain>
    </source>
</reference>
<reference evidence="3" key="1">
    <citation type="journal article" date="2023" name="Mol. Phylogenet. Evol.">
        <title>Genome-scale phylogeny and comparative genomics of the fungal order Sordariales.</title>
        <authorList>
            <person name="Hensen N."/>
            <person name="Bonometti L."/>
            <person name="Westerberg I."/>
            <person name="Brannstrom I.O."/>
            <person name="Guillou S."/>
            <person name="Cros-Aarteil S."/>
            <person name="Calhoun S."/>
            <person name="Haridas S."/>
            <person name="Kuo A."/>
            <person name="Mondo S."/>
            <person name="Pangilinan J."/>
            <person name="Riley R."/>
            <person name="LaButti K."/>
            <person name="Andreopoulos B."/>
            <person name="Lipzen A."/>
            <person name="Chen C."/>
            <person name="Yan M."/>
            <person name="Daum C."/>
            <person name="Ng V."/>
            <person name="Clum A."/>
            <person name="Steindorff A."/>
            <person name="Ohm R.A."/>
            <person name="Martin F."/>
            <person name="Silar P."/>
            <person name="Natvig D.O."/>
            <person name="Lalanne C."/>
            <person name="Gautier V."/>
            <person name="Ament-Velasquez S.L."/>
            <person name="Kruys A."/>
            <person name="Hutchinson M.I."/>
            <person name="Powell A.J."/>
            <person name="Barry K."/>
            <person name="Miller A.N."/>
            <person name="Grigoriev I.V."/>
            <person name="Debuchy R."/>
            <person name="Gladieux P."/>
            <person name="Hiltunen Thoren M."/>
            <person name="Johannesson H."/>
        </authorList>
    </citation>
    <scope>NUCLEOTIDE SEQUENCE</scope>
    <source>
        <strain evidence="3">CBS 141.50</strain>
    </source>
</reference>
<dbReference type="Proteomes" id="UP001302676">
    <property type="component" value="Unassembled WGS sequence"/>
</dbReference>
<keyword evidence="2" id="KW-0812">Transmembrane</keyword>
<feature type="region of interest" description="Disordered" evidence="1">
    <location>
        <begin position="295"/>
        <end position="343"/>
    </location>
</feature>
<dbReference type="PANTHER" id="PTHR28019">
    <property type="entry name" value="CELL MEMBRANE PROTEIN YLR413W-RELATED"/>
    <property type="match status" value="1"/>
</dbReference>
<keyword evidence="4" id="KW-1185">Reference proteome</keyword>
<comment type="caution">
    <text evidence="3">The sequence shown here is derived from an EMBL/GenBank/DDBJ whole genome shotgun (WGS) entry which is preliminary data.</text>
</comment>
<evidence type="ECO:0000313" key="3">
    <source>
        <dbReference type="EMBL" id="KAK4143363.1"/>
    </source>
</evidence>
<proteinExistence type="predicted"/>
<organism evidence="3 4">
    <name type="scientific">Dichotomopilus funicola</name>
    <dbReference type="NCBI Taxonomy" id="1934379"/>
    <lineage>
        <taxon>Eukaryota</taxon>
        <taxon>Fungi</taxon>
        <taxon>Dikarya</taxon>
        <taxon>Ascomycota</taxon>
        <taxon>Pezizomycotina</taxon>
        <taxon>Sordariomycetes</taxon>
        <taxon>Sordariomycetidae</taxon>
        <taxon>Sordariales</taxon>
        <taxon>Chaetomiaceae</taxon>
        <taxon>Dichotomopilus</taxon>
    </lineage>
</organism>
<dbReference type="EMBL" id="MU853587">
    <property type="protein sequence ID" value="KAK4143363.1"/>
    <property type="molecule type" value="Genomic_DNA"/>
</dbReference>
<keyword evidence="2" id="KW-1133">Transmembrane helix</keyword>
<dbReference type="GO" id="GO:0031505">
    <property type="term" value="P:fungal-type cell wall organization"/>
    <property type="evidence" value="ECO:0007669"/>
    <property type="project" value="TreeGrafter"/>
</dbReference>
<dbReference type="Pfam" id="PF06687">
    <property type="entry name" value="SUR7"/>
    <property type="match status" value="1"/>
</dbReference>
<dbReference type="GO" id="GO:0005886">
    <property type="term" value="C:plasma membrane"/>
    <property type="evidence" value="ECO:0007669"/>
    <property type="project" value="InterPro"/>
</dbReference>
<feature type="transmembrane region" description="Helical" evidence="2">
    <location>
        <begin position="212"/>
        <end position="234"/>
    </location>
</feature>
<sequence>MSTLGKNLVKAPTINADDACNKAGDAVDGAVDQVGDTANDIGNTIGGIFSRKPSVGDAIGDACKTGADAANQAVQISTDAINKALGSIAKAIGIQEYYSVHIGALCEGNYKPSFDDKDAKPDVSKCTPKFKTEQTDLSKKLDDELQVGPFKFKLSDLDLVDDIKDGFAKIPGALAAMAFFFLFATIALVLGFLFSLAVAGLDYAGKDTLKKFALFGAIGCLGVGWFTTLIGAAVTTGIAETIKKAVNKFGDKFGMSAHTSPGLYFLLWSAMVCSFLALAMLAFLWFKTRGGRGMGHGPSAGAGQQQAQYNTNKNMSESSMEDSHGFAQMQTSGGRGRFTEEPL</sequence>
<protein>
    <submittedName>
        <fullName evidence="3">Uncharacterized protein</fullName>
    </submittedName>
</protein>
<dbReference type="InterPro" id="IPR052413">
    <property type="entry name" value="SUR7_domain"/>
</dbReference>
<dbReference type="PANTHER" id="PTHR28019:SF2">
    <property type="entry name" value="CELL MEMBRANE PROTEIN YLR413W-RELATED"/>
    <property type="match status" value="1"/>
</dbReference>
<dbReference type="InterPro" id="IPR009571">
    <property type="entry name" value="SUR7/Rim9-like_fungi"/>
</dbReference>
<dbReference type="AlphaFoldDB" id="A0AAN6ZMH6"/>
<dbReference type="RefSeq" id="XP_062636734.1">
    <property type="nucleotide sequence ID" value="XM_062777358.1"/>
</dbReference>
<dbReference type="GeneID" id="87813971"/>
<feature type="transmembrane region" description="Helical" evidence="2">
    <location>
        <begin position="263"/>
        <end position="286"/>
    </location>
</feature>
<dbReference type="GO" id="GO:0051285">
    <property type="term" value="C:cell cortex of cell tip"/>
    <property type="evidence" value="ECO:0007669"/>
    <property type="project" value="TreeGrafter"/>
</dbReference>
<evidence type="ECO:0000313" key="4">
    <source>
        <dbReference type="Proteomes" id="UP001302676"/>
    </source>
</evidence>
<evidence type="ECO:0000256" key="1">
    <source>
        <dbReference type="SAM" id="MobiDB-lite"/>
    </source>
</evidence>
<accession>A0AAN6ZMH6</accession>
<feature type="transmembrane region" description="Helical" evidence="2">
    <location>
        <begin position="173"/>
        <end position="200"/>
    </location>
</feature>
<feature type="compositionally biased region" description="Polar residues" evidence="1">
    <location>
        <begin position="309"/>
        <end position="318"/>
    </location>
</feature>
<evidence type="ECO:0000256" key="2">
    <source>
        <dbReference type="SAM" id="Phobius"/>
    </source>
</evidence>
<name>A0AAN6ZMH6_9PEZI</name>